<dbReference type="RefSeq" id="WP_271337452.1">
    <property type="nucleotide sequence ID" value="NZ_JAMZNK010000039.1"/>
</dbReference>
<dbReference type="PROSITE" id="PS51257">
    <property type="entry name" value="PROKAR_LIPOPROTEIN"/>
    <property type="match status" value="1"/>
</dbReference>
<dbReference type="EMBL" id="JAMZNK010000039">
    <property type="protein sequence ID" value="MDA6071658.1"/>
    <property type="molecule type" value="Genomic_DNA"/>
</dbReference>
<gene>
    <name evidence="1" type="ORF">NJT12_18705</name>
</gene>
<reference evidence="1 2" key="1">
    <citation type="journal article" date="2023" name="Chemosphere">
        <title>Whole genome analysis of Flavobacterium aziz-sancarii sp. nov., isolated from Ardley Island (Antarctica), revealed a rich resistome and bioremediation potential.</title>
        <authorList>
            <person name="Otur C."/>
            <person name="Okay S."/>
            <person name="Kurt-Kizildogan A."/>
        </authorList>
    </citation>
    <scope>NUCLEOTIDE SEQUENCE [LARGE SCALE GENOMIC DNA]</scope>
    <source>
        <strain evidence="1 2">AC</strain>
    </source>
</reference>
<dbReference type="InterPro" id="IPR046219">
    <property type="entry name" value="DUF6252"/>
</dbReference>
<evidence type="ECO:0000313" key="2">
    <source>
        <dbReference type="Proteomes" id="UP001212170"/>
    </source>
</evidence>
<dbReference type="Pfam" id="PF19765">
    <property type="entry name" value="DUF6252"/>
    <property type="match status" value="1"/>
</dbReference>
<name>A0ABT4WGE8_9FLAO</name>
<evidence type="ECO:0000313" key="1">
    <source>
        <dbReference type="EMBL" id="MDA6071658.1"/>
    </source>
</evidence>
<sequence length="162" mass="17804">MKKYIYLLITILMFASCTEDVKFNTPAFQGLKNNVFWRAQSYKAYKGVNTSMIIEGNLGYEKVILQTASPVKGTYILGINKDSKASYSNTLPSQSAVFSTGAGVGSGQIVITEYDIESNTISGTFKFNAINQNTSDTENPKITFTEGVFYKVPATLGNIILY</sequence>
<accession>A0ABT4WGE8</accession>
<protein>
    <submittedName>
        <fullName evidence="1">DUF6252 family protein</fullName>
    </submittedName>
</protein>
<dbReference type="Proteomes" id="UP001212170">
    <property type="component" value="Unassembled WGS sequence"/>
</dbReference>
<comment type="caution">
    <text evidence="1">The sequence shown here is derived from an EMBL/GenBank/DDBJ whole genome shotgun (WGS) entry which is preliminary data.</text>
</comment>
<organism evidence="1 2">
    <name type="scientific">Flavobacterium azizsancarii</name>
    <dbReference type="NCBI Taxonomy" id="2961580"/>
    <lineage>
        <taxon>Bacteria</taxon>
        <taxon>Pseudomonadati</taxon>
        <taxon>Bacteroidota</taxon>
        <taxon>Flavobacteriia</taxon>
        <taxon>Flavobacteriales</taxon>
        <taxon>Flavobacteriaceae</taxon>
        <taxon>Flavobacterium</taxon>
    </lineage>
</organism>
<proteinExistence type="predicted"/>
<keyword evidence="2" id="KW-1185">Reference proteome</keyword>